<dbReference type="Gene3D" id="2.60.120.40">
    <property type="match status" value="1"/>
</dbReference>
<name>A0A7J6CAU0_9TELE</name>
<proteinExistence type="predicted"/>
<feature type="region of interest" description="Disordered" evidence="1">
    <location>
        <begin position="40"/>
        <end position="64"/>
    </location>
</feature>
<feature type="transmembrane region" description="Helical" evidence="2">
    <location>
        <begin position="12"/>
        <end position="32"/>
    </location>
</feature>
<dbReference type="AlphaFoldDB" id="A0A7J6CAU0"/>
<evidence type="ECO:0000313" key="3">
    <source>
        <dbReference type="EMBL" id="KAF4104310.1"/>
    </source>
</evidence>
<dbReference type="InterPro" id="IPR021184">
    <property type="entry name" value="TNF_CS"/>
</dbReference>
<dbReference type="Proteomes" id="UP000579812">
    <property type="component" value="Unassembled WGS sequence"/>
</dbReference>
<protein>
    <submittedName>
        <fullName evidence="3">Uncharacterized protein</fullName>
    </submittedName>
</protein>
<dbReference type="PROSITE" id="PS00251">
    <property type="entry name" value="THD_1"/>
    <property type="match status" value="1"/>
</dbReference>
<dbReference type="EMBL" id="JAAMOB010000015">
    <property type="protein sequence ID" value="KAF4104310.1"/>
    <property type="molecule type" value="Genomic_DNA"/>
</dbReference>
<gene>
    <name evidence="3" type="ORF">G5714_015297</name>
</gene>
<reference evidence="3 4" key="1">
    <citation type="submission" date="2020-04" db="EMBL/GenBank/DDBJ databases">
        <title>Chromosome-level genome assembly of a cyprinid fish Onychostoma macrolepis by integration of Nanopore Sequencing, Bionano and Hi-C technology.</title>
        <authorList>
            <person name="Wang D."/>
        </authorList>
    </citation>
    <scope>NUCLEOTIDE SEQUENCE [LARGE SCALE GENOMIC DNA]</scope>
    <source>
        <strain evidence="3">SWU-2019</strain>
        <tissue evidence="3">Muscle</tissue>
    </source>
</reference>
<evidence type="ECO:0000256" key="2">
    <source>
        <dbReference type="SAM" id="Phobius"/>
    </source>
</evidence>
<dbReference type="InterPro" id="IPR008983">
    <property type="entry name" value="Tumour_necrosis_fac-like_dom"/>
</dbReference>
<keyword evidence="2" id="KW-0472">Membrane</keyword>
<evidence type="ECO:0000256" key="1">
    <source>
        <dbReference type="SAM" id="MobiDB-lite"/>
    </source>
</evidence>
<comment type="caution">
    <text evidence="3">The sequence shown here is derived from an EMBL/GenBank/DDBJ whole genome shotgun (WGS) entry which is preliminary data.</text>
</comment>
<accession>A0A7J6CAU0</accession>
<keyword evidence="2" id="KW-1133">Transmembrane helix</keyword>
<evidence type="ECO:0000313" key="4">
    <source>
        <dbReference type="Proteomes" id="UP000579812"/>
    </source>
</evidence>
<keyword evidence="2" id="KW-0812">Transmembrane</keyword>
<sequence length="168" mass="18878">MTSANHPRFRLLIGWCCLMSSVLLIITVYLIYNKGIPPKTGQNAKSEKSTAGNEVPNSSGHPSGSFSNDYMHLIRDPTEIWICHPCKNTSFSQKNSTVEITISGLYYFHAQVTFSHDNIQGTVILRKNKEVLTQMQRAAVKLTVFYVTYPFLRGALRGHKIKENGEKG</sequence>
<keyword evidence="4" id="KW-1185">Reference proteome</keyword>
<dbReference type="SUPFAM" id="SSF49842">
    <property type="entry name" value="TNF-like"/>
    <property type="match status" value="1"/>
</dbReference>
<organism evidence="3 4">
    <name type="scientific">Onychostoma macrolepis</name>
    <dbReference type="NCBI Taxonomy" id="369639"/>
    <lineage>
        <taxon>Eukaryota</taxon>
        <taxon>Metazoa</taxon>
        <taxon>Chordata</taxon>
        <taxon>Craniata</taxon>
        <taxon>Vertebrata</taxon>
        <taxon>Euteleostomi</taxon>
        <taxon>Actinopterygii</taxon>
        <taxon>Neopterygii</taxon>
        <taxon>Teleostei</taxon>
        <taxon>Ostariophysi</taxon>
        <taxon>Cypriniformes</taxon>
        <taxon>Cyprinidae</taxon>
        <taxon>Acrossocheilinae</taxon>
        <taxon>Onychostoma</taxon>
    </lineage>
</organism>